<dbReference type="GeneID" id="36559665"/>
<feature type="chain" id="PRO_5014186597" description="SMP-30/Gluconolactonase/LRE-like region domain-containing protein" evidence="1">
    <location>
        <begin position="18"/>
        <end position="339"/>
    </location>
</feature>
<dbReference type="SUPFAM" id="SSF63829">
    <property type="entry name" value="Calcium-dependent phosphotriesterase"/>
    <property type="match status" value="1"/>
</dbReference>
<evidence type="ECO:0000313" key="2">
    <source>
        <dbReference type="EMBL" id="PLB54744.1"/>
    </source>
</evidence>
<dbReference type="AlphaFoldDB" id="A0A2I2GPD7"/>
<evidence type="ECO:0000256" key="1">
    <source>
        <dbReference type="SAM" id="SignalP"/>
    </source>
</evidence>
<keyword evidence="3" id="KW-1185">Reference proteome</keyword>
<organism evidence="2 3">
    <name type="scientific">Aspergillus steynii IBT 23096</name>
    <dbReference type="NCBI Taxonomy" id="1392250"/>
    <lineage>
        <taxon>Eukaryota</taxon>
        <taxon>Fungi</taxon>
        <taxon>Dikarya</taxon>
        <taxon>Ascomycota</taxon>
        <taxon>Pezizomycotina</taxon>
        <taxon>Eurotiomycetes</taxon>
        <taxon>Eurotiomycetidae</taxon>
        <taxon>Eurotiales</taxon>
        <taxon>Aspergillaceae</taxon>
        <taxon>Aspergillus</taxon>
        <taxon>Aspergillus subgen. Circumdati</taxon>
    </lineage>
</organism>
<dbReference type="Gene3D" id="2.120.10.30">
    <property type="entry name" value="TolB, C-terminal domain"/>
    <property type="match status" value="1"/>
</dbReference>
<proteinExistence type="predicted"/>
<dbReference type="Proteomes" id="UP000234275">
    <property type="component" value="Unassembled WGS sequence"/>
</dbReference>
<keyword evidence="1" id="KW-0732">Signal</keyword>
<dbReference type="OrthoDB" id="9977941at2759"/>
<comment type="caution">
    <text evidence="2">The sequence shown here is derived from an EMBL/GenBank/DDBJ whole genome shotgun (WGS) entry which is preliminary data.</text>
</comment>
<feature type="signal peptide" evidence="1">
    <location>
        <begin position="1"/>
        <end position="17"/>
    </location>
</feature>
<dbReference type="InterPro" id="IPR052998">
    <property type="entry name" value="Hetero-Diels-Alderase-like"/>
</dbReference>
<dbReference type="VEuPathDB" id="FungiDB:P170DRAFT_460790"/>
<dbReference type="EMBL" id="MSFO01000001">
    <property type="protein sequence ID" value="PLB54744.1"/>
    <property type="molecule type" value="Genomic_DNA"/>
</dbReference>
<dbReference type="PANTHER" id="PTHR42060">
    <property type="entry name" value="NHL REPEAT-CONTAINING PROTEIN-RELATED"/>
    <property type="match status" value="1"/>
</dbReference>
<dbReference type="PANTHER" id="PTHR42060:SF1">
    <property type="entry name" value="NHL REPEAT-CONTAINING PROTEIN"/>
    <property type="match status" value="1"/>
</dbReference>
<reference evidence="2 3" key="1">
    <citation type="submission" date="2016-12" db="EMBL/GenBank/DDBJ databases">
        <title>The genomes of Aspergillus section Nigri reveals drivers in fungal speciation.</title>
        <authorList>
            <consortium name="DOE Joint Genome Institute"/>
            <person name="Vesth T.C."/>
            <person name="Nybo J."/>
            <person name="Theobald S."/>
            <person name="Brandl J."/>
            <person name="Frisvad J.C."/>
            <person name="Nielsen K.F."/>
            <person name="Lyhne E.K."/>
            <person name="Kogle M.E."/>
            <person name="Kuo A."/>
            <person name="Riley R."/>
            <person name="Clum A."/>
            <person name="Nolan M."/>
            <person name="Lipzen A."/>
            <person name="Salamov A."/>
            <person name="Henrissat B."/>
            <person name="Wiebenga A."/>
            <person name="De Vries R.P."/>
            <person name="Grigoriev I.V."/>
            <person name="Mortensen U.H."/>
            <person name="Andersen M.R."/>
            <person name="Baker S.E."/>
        </authorList>
    </citation>
    <scope>NUCLEOTIDE SEQUENCE [LARGE SCALE GENOMIC DNA]</scope>
    <source>
        <strain evidence="2 3">IBT 23096</strain>
    </source>
</reference>
<accession>A0A2I2GPD7</accession>
<gene>
    <name evidence="2" type="ORF">P170DRAFT_460790</name>
</gene>
<dbReference type="RefSeq" id="XP_024710046.1">
    <property type="nucleotide sequence ID" value="XM_024851967.1"/>
</dbReference>
<evidence type="ECO:0000313" key="3">
    <source>
        <dbReference type="Proteomes" id="UP000234275"/>
    </source>
</evidence>
<sequence length="339" mass="35772">MLLSLTRIVCFVWAASALNIALAQTVIQSYPLSLISRFSSPQTFENIAVKSNGHLLLTSTTSPTVFEVSPFFENRNLPLVEIPQAQGLLGIVELEEDVFYVASSNITASRGTPGSNAVWRIDLRNATARSTGGEVSLVANITDAGTLNGMCRLGQSDRMLLVADSAKGQIFSLDVANGDYKVVMNETILQRTTDGLPVAVDGIRVHDSDVFFTNFNQGLFGRIPISPSSGTPTGTPEVTVANLSGDDFLLSDDGSRAWIAMNGNSTVVEVDILNKSSKVIVQSPLLASAAAIARGRSILDRDSLYVASGGCLSLKSNGSNVSCEGIVARIDVPSPGASS</sequence>
<dbReference type="InterPro" id="IPR011042">
    <property type="entry name" value="6-blade_b-propeller_TolB-like"/>
</dbReference>
<evidence type="ECO:0008006" key="4">
    <source>
        <dbReference type="Google" id="ProtNLM"/>
    </source>
</evidence>
<protein>
    <recommendedName>
        <fullName evidence="4">SMP-30/Gluconolactonase/LRE-like region domain-containing protein</fullName>
    </recommendedName>
</protein>
<name>A0A2I2GPD7_9EURO</name>